<protein>
    <submittedName>
        <fullName evidence="2">Uncharacterized protein</fullName>
    </submittedName>
</protein>
<evidence type="ECO:0000313" key="3">
    <source>
        <dbReference type="Proteomes" id="UP001082899"/>
    </source>
</evidence>
<sequence length="237" mass="26035">MNGTNHLLRIMLDPDDYLHPARVTMAAASWRTLSKVSRNTIIFAEHGLHTASPDVIPTDPPTSALLRCWNAIPDLCLLLGLFSQRADWLASGQYRRLDGRRRRFLELPLPHRAVPPCARAGKVDPAVCGLAALRLAIPGMHEVIAERLGLLFSARTDADATALSTQLQRASPVGYRGWISHTLLSMATSYAQPLTQDLWGSPDAGSRRGVPAFGSASRQPTPRLGRNGQEDRQAHRR</sequence>
<keyword evidence="3" id="KW-1185">Reference proteome</keyword>
<proteinExistence type="predicted"/>
<evidence type="ECO:0000256" key="1">
    <source>
        <dbReference type="SAM" id="MobiDB-lite"/>
    </source>
</evidence>
<organism evidence="2 3">
    <name type="scientific">Robbsia betulipollinis</name>
    <dbReference type="NCBI Taxonomy" id="2981849"/>
    <lineage>
        <taxon>Bacteria</taxon>
        <taxon>Pseudomonadati</taxon>
        <taxon>Pseudomonadota</taxon>
        <taxon>Betaproteobacteria</taxon>
        <taxon>Burkholderiales</taxon>
        <taxon>Burkholderiaceae</taxon>
        <taxon>Robbsia</taxon>
    </lineage>
</organism>
<comment type="caution">
    <text evidence="2">The sequence shown here is derived from an EMBL/GenBank/DDBJ whole genome shotgun (WGS) entry which is preliminary data.</text>
</comment>
<name>A0ABT3ZKY5_9BURK</name>
<dbReference type="EMBL" id="JAPMXC010000001">
    <property type="protein sequence ID" value="MCY0387206.1"/>
    <property type="molecule type" value="Genomic_DNA"/>
</dbReference>
<reference evidence="2" key="1">
    <citation type="submission" date="2022-11" db="EMBL/GenBank/DDBJ databases">
        <title>Robbsia betulipollinis sp. nov., isolated from pollen of birch (Betula pendula).</title>
        <authorList>
            <person name="Shi H."/>
            <person name="Ambika Manirajan B."/>
            <person name="Ratering S."/>
            <person name="Geissler-Plaum R."/>
            <person name="Schnell S."/>
        </authorList>
    </citation>
    <scope>NUCLEOTIDE SEQUENCE</scope>
    <source>
        <strain evidence="2">Bb-Pol-6</strain>
    </source>
</reference>
<feature type="compositionally biased region" description="Basic and acidic residues" evidence="1">
    <location>
        <begin position="228"/>
        <end position="237"/>
    </location>
</feature>
<evidence type="ECO:0000313" key="2">
    <source>
        <dbReference type="EMBL" id="MCY0387206.1"/>
    </source>
</evidence>
<dbReference type="RefSeq" id="WP_267846965.1">
    <property type="nucleotide sequence ID" value="NZ_JAPMXC010000001.1"/>
</dbReference>
<accession>A0ABT3ZKY5</accession>
<dbReference type="Proteomes" id="UP001082899">
    <property type="component" value="Unassembled WGS sequence"/>
</dbReference>
<gene>
    <name evidence="2" type="ORF">OVY01_08165</name>
</gene>
<dbReference type="InterPro" id="IPR013388">
    <property type="entry name" value="T3SS_OrgA/MxiK"/>
</dbReference>
<dbReference type="Pfam" id="PF09482">
    <property type="entry name" value="OrgA_MxiK"/>
    <property type="match status" value="1"/>
</dbReference>
<feature type="region of interest" description="Disordered" evidence="1">
    <location>
        <begin position="201"/>
        <end position="237"/>
    </location>
</feature>